<name>A0A822GGU4_9BILA</name>
<comment type="caution">
    <text evidence="1">The sequence shown here is derived from an EMBL/GenBank/DDBJ whole genome shotgun (WGS) entry which is preliminary data.</text>
</comment>
<sequence length="72" mass="8099">HLSNPLVASTVDDFIPDDNDYETFLVDDNTPSQQQQQQQHISIDSLTKFSTSKLSTTDELAIFNSFTSNISF</sequence>
<protein>
    <submittedName>
        <fullName evidence="1">Uncharacterized protein</fullName>
    </submittedName>
</protein>
<evidence type="ECO:0000313" key="2">
    <source>
        <dbReference type="Proteomes" id="UP000663848"/>
    </source>
</evidence>
<evidence type="ECO:0000313" key="1">
    <source>
        <dbReference type="EMBL" id="CAF5151180.1"/>
    </source>
</evidence>
<accession>A0A822GGU4</accession>
<gene>
    <name evidence="1" type="ORF">QYT958_LOCUS48557</name>
</gene>
<reference evidence="1" key="1">
    <citation type="submission" date="2021-02" db="EMBL/GenBank/DDBJ databases">
        <authorList>
            <person name="Nowell W R."/>
        </authorList>
    </citation>
    <scope>NUCLEOTIDE SEQUENCE</scope>
</reference>
<feature type="non-terminal residue" evidence="1">
    <location>
        <position position="1"/>
    </location>
</feature>
<dbReference type="AlphaFoldDB" id="A0A822GGU4"/>
<proteinExistence type="predicted"/>
<dbReference type="Proteomes" id="UP000663848">
    <property type="component" value="Unassembled WGS sequence"/>
</dbReference>
<dbReference type="EMBL" id="CAJOBR010099523">
    <property type="protein sequence ID" value="CAF5151180.1"/>
    <property type="molecule type" value="Genomic_DNA"/>
</dbReference>
<organism evidence="1 2">
    <name type="scientific">Rotaria socialis</name>
    <dbReference type="NCBI Taxonomy" id="392032"/>
    <lineage>
        <taxon>Eukaryota</taxon>
        <taxon>Metazoa</taxon>
        <taxon>Spiralia</taxon>
        <taxon>Gnathifera</taxon>
        <taxon>Rotifera</taxon>
        <taxon>Eurotatoria</taxon>
        <taxon>Bdelloidea</taxon>
        <taxon>Philodinida</taxon>
        <taxon>Philodinidae</taxon>
        <taxon>Rotaria</taxon>
    </lineage>
</organism>
<feature type="non-terminal residue" evidence="1">
    <location>
        <position position="72"/>
    </location>
</feature>